<name>A0AC35G261_9BILA</name>
<sequence>EEEEEERDPDDDTENRLPTPPLQQPTPPPNIVQLPQNPPNPFQAPFQNNFDASLINPPPRDPSFLRIPEITPPPITPPPITPPPITPPPPMMMQCFSGDTIVKIFNYEEKRLDEISLNDWILTAGDNKIGFSKVLSWLHKMPNETAEFLKFTLENGKSLKMTQKHFIYKTDCLANNITNFKSHHFLYEKIQAGNIQLSDCILFMNDDTKFIPTRISKIEKIQEKGIYAPLTDNGNIIANNIFASCYSEIDDELLQFTLPILNQYFNILIDTLTVFYDTIFQSRQTETDLIPGIQSFVQIVKTLL</sequence>
<reference evidence="2" key="1">
    <citation type="submission" date="2022-11" db="UniProtKB">
        <authorList>
            <consortium name="WormBaseParasite"/>
        </authorList>
    </citation>
    <scope>IDENTIFICATION</scope>
</reference>
<accession>A0AC35G261</accession>
<dbReference type="WBParaSite" id="PS1159_v2.g2280.t1">
    <property type="protein sequence ID" value="PS1159_v2.g2280.t1"/>
    <property type="gene ID" value="PS1159_v2.g2280"/>
</dbReference>
<proteinExistence type="predicted"/>
<protein>
    <submittedName>
        <fullName evidence="2">Hint domain-containing protein</fullName>
    </submittedName>
</protein>
<organism evidence="1 2">
    <name type="scientific">Panagrolaimus sp. PS1159</name>
    <dbReference type="NCBI Taxonomy" id="55785"/>
    <lineage>
        <taxon>Eukaryota</taxon>
        <taxon>Metazoa</taxon>
        <taxon>Ecdysozoa</taxon>
        <taxon>Nematoda</taxon>
        <taxon>Chromadorea</taxon>
        <taxon>Rhabditida</taxon>
        <taxon>Tylenchina</taxon>
        <taxon>Panagrolaimomorpha</taxon>
        <taxon>Panagrolaimoidea</taxon>
        <taxon>Panagrolaimidae</taxon>
        <taxon>Panagrolaimus</taxon>
    </lineage>
</organism>
<evidence type="ECO:0000313" key="2">
    <source>
        <dbReference type="WBParaSite" id="PS1159_v2.g2280.t1"/>
    </source>
</evidence>
<dbReference type="Proteomes" id="UP000887580">
    <property type="component" value="Unplaced"/>
</dbReference>
<evidence type="ECO:0000313" key="1">
    <source>
        <dbReference type="Proteomes" id="UP000887580"/>
    </source>
</evidence>